<name>U7DCI4_9BACT</name>
<evidence type="ECO:0000259" key="1">
    <source>
        <dbReference type="Pfam" id="PF01368"/>
    </source>
</evidence>
<dbReference type="Proteomes" id="UP000017148">
    <property type="component" value="Unassembled WGS sequence"/>
</dbReference>
<dbReference type="PANTHER" id="PTHR47618:SF1">
    <property type="entry name" value="BIFUNCTIONAL OLIGORIBONUCLEASE AND PAP PHOSPHATASE NRNA"/>
    <property type="match status" value="1"/>
</dbReference>
<gene>
    <name evidence="3" type="ORF">CALK_0873</name>
</gene>
<dbReference type="GO" id="GO:0003676">
    <property type="term" value="F:nucleic acid binding"/>
    <property type="evidence" value="ECO:0007669"/>
    <property type="project" value="InterPro"/>
</dbReference>
<evidence type="ECO:0000259" key="2">
    <source>
        <dbReference type="Pfam" id="PF02272"/>
    </source>
</evidence>
<sequence>MTWNNLVSLIEKNSRFCITSHVSQDADNIGSQLAMYWLLRDYFKKEVVLYNTDPVPKKFLFLSEAADIESTLPEESFDTLVVLDSSNLSRLSWENVTTTYTSCINIDHHRDNSHFGTVNIVDETAAATCQILTQLFEGAGLSYPSWVANALYAGILADTGGFQFENTSPTLLRDAALLLERGADGVSIYRGLFAAHSIQALRLRAEVWSTLEFYENGRIAVMTVDEKRIDELGADRGDTEGMADIAKNTRGVEVGILIKQKKDHIHFSFRSQGAIDIGAVAATVPGGGGHCCAAGCSFTQTPLDEAKSCMIERIAGVLRG</sequence>
<dbReference type="InterPro" id="IPR051319">
    <property type="entry name" value="Oligoribo/pAp-PDE_c-di-AMP_PDE"/>
</dbReference>
<dbReference type="STRING" id="1313304.CALK_0873"/>
<dbReference type="OrthoDB" id="9803668at2"/>
<reference evidence="3 4" key="1">
    <citation type="journal article" date="2013" name="Environ. Microbiol.">
        <title>Genome analysis of Chitinivibrio alkaliphilus gen. nov., sp. nov., a novel extremely haloalkaliphilic anaerobic chitinolytic bacterium from the candidate phylum Termite Group 3.</title>
        <authorList>
            <person name="Sorokin D.Y."/>
            <person name="Gumerov V.M."/>
            <person name="Rakitin A.L."/>
            <person name="Beletsky A.V."/>
            <person name="Damste J.S."/>
            <person name="Muyzer G."/>
            <person name="Mardanov A.V."/>
            <person name="Ravin N.V."/>
        </authorList>
    </citation>
    <scope>NUCLEOTIDE SEQUENCE [LARGE SCALE GENOMIC DNA]</scope>
    <source>
        <strain evidence="3 4">ACht1</strain>
    </source>
</reference>
<dbReference type="Pfam" id="PF02272">
    <property type="entry name" value="DHHA1"/>
    <property type="match status" value="1"/>
</dbReference>
<feature type="domain" description="DDH" evidence="1">
    <location>
        <begin position="16"/>
        <end position="155"/>
    </location>
</feature>
<accession>U7DCI4</accession>
<dbReference type="PANTHER" id="PTHR47618">
    <property type="entry name" value="BIFUNCTIONAL OLIGORIBONUCLEASE AND PAP PHOSPHATASE NRNA"/>
    <property type="match status" value="1"/>
</dbReference>
<protein>
    <submittedName>
        <fullName evidence="3">Phosphoesterase RecJ domain-containing protein</fullName>
    </submittedName>
</protein>
<evidence type="ECO:0000313" key="4">
    <source>
        <dbReference type="Proteomes" id="UP000017148"/>
    </source>
</evidence>
<dbReference type="InterPro" id="IPR001667">
    <property type="entry name" value="DDH_dom"/>
</dbReference>
<evidence type="ECO:0000313" key="3">
    <source>
        <dbReference type="EMBL" id="ERP32145.1"/>
    </source>
</evidence>
<dbReference type="eggNOG" id="COG0618">
    <property type="taxonomic scope" value="Bacteria"/>
</dbReference>
<dbReference type="Gene3D" id="3.10.310.30">
    <property type="match status" value="1"/>
</dbReference>
<organism evidence="3 4">
    <name type="scientific">Chitinivibrio alkaliphilus ACht1</name>
    <dbReference type="NCBI Taxonomy" id="1313304"/>
    <lineage>
        <taxon>Bacteria</taxon>
        <taxon>Pseudomonadati</taxon>
        <taxon>Fibrobacterota</taxon>
        <taxon>Chitinivibrionia</taxon>
        <taxon>Chitinivibrionales</taxon>
        <taxon>Chitinivibrionaceae</taxon>
        <taxon>Chitinivibrio</taxon>
    </lineage>
</organism>
<comment type="caution">
    <text evidence="3">The sequence shown here is derived from an EMBL/GenBank/DDBJ whole genome shotgun (WGS) entry which is preliminary data.</text>
</comment>
<feature type="domain" description="DHHA1" evidence="2">
    <location>
        <begin position="218"/>
        <end position="313"/>
    </location>
</feature>
<proteinExistence type="predicted"/>
<keyword evidence="4" id="KW-1185">Reference proteome</keyword>
<dbReference type="Gene3D" id="3.90.1640.10">
    <property type="entry name" value="inorganic pyrophosphatase (n-terminal core)"/>
    <property type="match status" value="1"/>
</dbReference>
<dbReference type="RefSeq" id="WP_022636376.1">
    <property type="nucleotide sequence ID" value="NZ_ASJR01000006.1"/>
</dbReference>
<dbReference type="EMBL" id="ASJR01000006">
    <property type="protein sequence ID" value="ERP32145.1"/>
    <property type="molecule type" value="Genomic_DNA"/>
</dbReference>
<dbReference type="InterPro" id="IPR038763">
    <property type="entry name" value="DHH_sf"/>
</dbReference>
<dbReference type="AlphaFoldDB" id="U7DCI4"/>
<dbReference type="Pfam" id="PF01368">
    <property type="entry name" value="DHH"/>
    <property type="match status" value="1"/>
</dbReference>
<dbReference type="SUPFAM" id="SSF64182">
    <property type="entry name" value="DHH phosphoesterases"/>
    <property type="match status" value="1"/>
</dbReference>
<dbReference type="InterPro" id="IPR003156">
    <property type="entry name" value="DHHA1_dom"/>
</dbReference>